<proteinExistence type="predicted"/>
<feature type="non-terminal residue" evidence="1">
    <location>
        <position position="1"/>
    </location>
</feature>
<evidence type="ECO:0000313" key="1">
    <source>
        <dbReference type="EMBL" id="GMT11082.1"/>
    </source>
</evidence>
<reference evidence="1" key="1">
    <citation type="submission" date="2023-10" db="EMBL/GenBank/DDBJ databases">
        <title>Genome assembly of Pristionchus species.</title>
        <authorList>
            <person name="Yoshida K."/>
            <person name="Sommer R.J."/>
        </authorList>
    </citation>
    <scope>NUCLEOTIDE SEQUENCE</scope>
    <source>
        <strain evidence="1">RS5133</strain>
    </source>
</reference>
<evidence type="ECO:0000313" key="2">
    <source>
        <dbReference type="Proteomes" id="UP001432322"/>
    </source>
</evidence>
<sequence>RSFTLYSAMSISHTLTDRTPHNALPLAHHHNLSPKYFIPFEAIDRSTKLREVSLTVSKRDENPIASSFNARYKVTWVGESSHFEEEFRRVETQLLNVLKEGKKPMECNYADSTAETDATTTQPTHVYGELLVILKLHYKKGGQLALDRYKRRFSVYSRVEEVIKWVESLKATFESCKDPVVIYELRGGAVSERVLRKLDPTATLGSVAGKSTILPIVVDRANAYN</sequence>
<accession>A0AAV5UXY8</accession>
<comment type="caution">
    <text evidence="1">The sequence shown here is derived from an EMBL/GenBank/DDBJ whole genome shotgun (WGS) entry which is preliminary data.</text>
</comment>
<organism evidence="1 2">
    <name type="scientific">Pristionchus fissidentatus</name>
    <dbReference type="NCBI Taxonomy" id="1538716"/>
    <lineage>
        <taxon>Eukaryota</taxon>
        <taxon>Metazoa</taxon>
        <taxon>Ecdysozoa</taxon>
        <taxon>Nematoda</taxon>
        <taxon>Chromadorea</taxon>
        <taxon>Rhabditida</taxon>
        <taxon>Rhabditina</taxon>
        <taxon>Diplogasteromorpha</taxon>
        <taxon>Diplogasteroidea</taxon>
        <taxon>Neodiplogasteridae</taxon>
        <taxon>Pristionchus</taxon>
    </lineage>
</organism>
<dbReference type="AlphaFoldDB" id="A0AAV5UXY8"/>
<dbReference type="Proteomes" id="UP001432322">
    <property type="component" value="Unassembled WGS sequence"/>
</dbReference>
<protein>
    <recommendedName>
        <fullName evidence="3">PX domain-containing protein</fullName>
    </recommendedName>
</protein>
<evidence type="ECO:0008006" key="3">
    <source>
        <dbReference type="Google" id="ProtNLM"/>
    </source>
</evidence>
<dbReference type="EMBL" id="BTSY01000001">
    <property type="protein sequence ID" value="GMT11082.1"/>
    <property type="molecule type" value="Genomic_DNA"/>
</dbReference>
<gene>
    <name evidence="1" type="ORF">PFISCL1PPCAC_2379</name>
</gene>
<keyword evidence="2" id="KW-1185">Reference proteome</keyword>
<name>A0AAV5UXY8_9BILA</name>